<keyword evidence="2" id="KW-1185">Reference proteome</keyword>
<protein>
    <submittedName>
        <fullName evidence="3">Uncharacterized protein LOC111126723</fullName>
    </submittedName>
</protein>
<evidence type="ECO:0000313" key="2">
    <source>
        <dbReference type="Proteomes" id="UP000694844"/>
    </source>
</evidence>
<feature type="compositionally biased region" description="Basic residues" evidence="1">
    <location>
        <begin position="7"/>
        <end position="22"/>
    </location>
</feature>
<name>A0A8B8DHA1_CRAVI</name>
<dbReference type="Proteomes" id="UP000694844">
    <property type="component" value="Chromosome 3"/>
</dbReference>
<evidence type="ECO:0000313" key="3">
    <source>
        <dbReference type="RefSeq" id="XP_022327268.1"/>
    </source>
</evidence>
<reference evidence="3" key="1">
    <citation type="submission" date="2025-08" db="UniProtKB">
        <authorList>
            <consortium name="RefSeq"/>
        </authorList>
    </citation>
    <scope>IDENTIFICATION</scope>
    <source>
        <tissue evidence="3">Whole sample</tissue>
    </source>
</reference>
<sequence>MCVKLMMSRKKKKKRESLRRASRKVEEEEETYQEINEAMMETSRKDDVVNHPRLEKYYELKFLNPDSEGMSYRKLGTGIKRQDIGLSSSSTRSDSTKSSDSYVKPATNGIEGQDYLDVVHTAKEQDKFIVDSQKDGTEEGCFGELHPSSLSNRKLGTEIKRQDIGLSTSSTRSDSIKSSDSYIKPATNRFEGQDYLDVVHTAKEQDKFIVDSQKDGTEEGCLGELHPSSLYLEPVCVTDQPQVGSIACSCSPCGDRKTYLDVIQ</sequence>
<accession>A0A8B8DHA1</accession>
<dbReference type="KEGG" id="cvn:111126723"/>
<dbReference type="AlphaFoldDB" id="A0A8B8DHA1"/>
<feature type="region of interest" description="Disordered" evidence="1">
    <location>
        <begin position="1"/>
        <end position="32"/>
    </location>
</feature>
<dbReference type="GeneID" id="111126723"/>
<dbReference type="RefSeq" id="XP_022327268.1">
    <property type="nucleotide sequence ID" value="XM_022471560.1"/>
</dbReference>
<evidence type="ECO:0000256" key="1">
    <source>
        <dbReference type="SAM" id="MobiDB-lite"/>
    </source>
</evidence>
<proteinExistence type="predicted"/>
<organism evidence="2 3">
    <name type="scientific">Crassostrea virginica</name>
    <name type="common">Eastern oyster</name>
    <dbReference type="NCBI Taxonomy" id="6565"/>
    <lineage>
        <taxon>Eukaryota</taxon>
        <taxon>Metazoa</taxon>
        <taxon>Spiralia</taxon>
        <taxon>Lophotrochozoa</taxon>
        <taxon>Mollusca</taxon>
        <taxon>Bivalvia</taxon>
        <taxon>Autobranchia</taxon>
        <taxon>Pteriomorphia</taxon>
        <taxon>Ostreida</taxon>
        <taxon>Ostreoidea</taxon>
        <taxon>Ostreidae</taxon>
        <taxon>Crassostrea</taxon>
    </lineage>
</organism>
<feature type="region of interest" description="Disordered" evidence="1">
    <location>
        <begin position="83"/>
        <end position="108"/>
    </location>
</feature>
<gene>
    <name evidence="3" type="primary">LOC111126723</name>
</gene>
<feature type="compositionally biased region" description="Low complexity" evidence="1">
    <location>
        <begin position="87"/>
        <end position="101"/>
    </location>
</feature>